<gene>
    <name evidence="3" type="ORF">JKP88DRAFT_156966</name>
</gene>
<evidence type="ECO:0000313" key="3">
    <source>
        <dbReference type="EMBL" id="KAG5186449.1"/>
    </source>
</evidence>
<feature type="compositionally biased region" description="Basic residues" evidence="1">
    <location>
        <begin position="171"/>
        <end position="180"/>
    </location>
</feature>
<feature type="compositionally biased region" description="Basic and acidic residues" evidence="1">
    <location>
        <begin position="492"/>
        <end position="503"/>
    </location>
</feature>
<dbReference type="Gene3D" id="1.10.245.10">
    <property type="entry name" value="SWIB/MDM2 domain"/>
    <property type="match status" value="1"/>
</dbReference>
<evidence type="ECO:0000313" key="4">
    <source>
        <dbReference type="Proteomes" id="UP000664859"/>
    </source>
</evidence>
<dbReference type="SUPFAM" id="SSF47592">
    <property type="entry name" value="SWIB/MDM2 domain"/>
    <property type="match status" value="1"/>
</dbReference>
<keyword evidence="4" id="KW-1185">Reference proteome</keyword>
<protein>
    <recommendedName>
        <fullName evidence="2">DM2 domain-containing protein</fullName>
    </recommendedName>
</protein>
<dbReference type="InterPro" id="IPR019835">
    <property type="entry name" value="SWIB_domain"/>
</dbReference>
<dbReference type="PANTHER" id="PTHR13844">
    <property type="entry name" value="SWI/SNF-RELATED MATRIX-ASSOCIATED ACTIN-DEPENDENT REGULATOR OF CHROMATIN SUBFAMILY D"/>
    <property type="match status" value="1"/>
</dbReference>
<accession>A0A835Z5E6</accession>
<proteinExistence type="predicted"/>
<dbReference type="Pfam" id="PF02201">
    <property type="entry name" value="SWIB"/>
    <property type="match status" value="1"/>
</dbReference>
<evidence type="ECO:0000259" key="2">
    <source>
        <dbReference type="PROSITE" id="PS51925"/>
    </source>
</evidence>
<dbReference type="InterPro" id="IPR003121">
    <property type="entry name" value="SWIB_MDM2_domain"/>
</dbReference>
<feature type="region of interest" description="Disordered" evidence="1">
    <location>
        <begin position="123"/>
        <end position="184"/>
    </location>
</feature>
<dbReference type="Proteomes" id="UP000664859">
    <property type="component" value="Unassembled WGS sequence"/>
</dbReference>
<sequence length="517" mass="55447">MDISDAEAQPVNAGVPEASVPVVPDVPVEDVVNACGDVTGPYDVIMLNTPWHRMTMDDLGKLPIADMAAEDATLFMWTDSAMAGSTARLMKKYGFTFHSVANILNVAEPVAVPMPAAEDVAAAAASSESAESAAAESAEPAAAEPAEPAAAEPAEPASDDAPADGTASKPKTPRAPRIKTLHPPNHWMDMEGMLVRLCTEQLWMATRGAGAPLAAKVKPLPYQVNTNLEYAKRSCKLRKPSATCPPDWFCTRPSEFFTNILKQLSPDVTAIEMFGDSVQQDVDSFGPGIPQFFVPALGGFSGDVGMVKEALDGMGKVAVRTLCAKLHKALAQLEGALDEPCVVDLFIAIRAIAKKAGGSVDKWVPDNPTTLLVVSKVVDSFFTEYPQRKKKNKRARDDSDSDKNKERHGIAKPGPVSAALVEFFGEPAGTEIARTDVVSRINAYIRLHNLRAGKHFKLDEKLQKLFGKAEGEGEFGYFNLHELLAPHFPPPKGDKKPKAEKAKGVKKLAGTKKAKKA</sequence>
<dbReference type="OrthoDB" id="10251073at2759"/>
<dbReference type="SMART" id="SM00151">
    <property type="entry name" value="SWIB"/>
    <property type="match status" value="1"/>
</dbReference>
<evidence type="ECO:0000256" key="1">
    <source>
        <dbReference type="SAM" id="MobiDB-lite"/>
    </source>
</evidence>
<dbReference type="CDD" id="cd10567">
    <property type="entry name" value="SWIB-MDM2_like"/>
    <property type="match status" value="1"/>
</dbReference>
<dbReference type="EMBL" id="JAFCMP010000112">
    <property type="protein sequence ID" value="KAG5186449.1"/>
    <property type="molecule type" value="Genomic_DNA"/>
</dbReference>
<dbReference type="InterPro" id="IPR036885">
    <property type="entry name" value="SWIB_MDM2_dom_sf"/>
</dbReference>
<comment type="caution">
    <text evidence="3">The sequence shown here is derived from an EMBL/GenBank/DDBJ whole genome shotgun (WGS) entry which is preliminary data.</text>
</comment>
<dbReference type="PROSITE" id="PS51925">
    <property type="entry name" value="SWIB_MDM2"/>
    <property type="match status" value="1"/>
</dbReference>
<feature type="region of interest" description="Disordered" evidence="1">
    <location>
        <begin position="388"/>
        <end position="411"/>
    </location>
</feature>
<feature type="compositionally biased region" description="Basic and acidic residues" evidence="1">
    <location>
        <begin position="395"/>
        <end position="409"/>
    </location>
</feature>
<dbReference type="AlphaFoldDB" id="A0A835Z5E6"/>
<reference evidence="3" key="1">
    <citation type="submission" date="2021-02" db="EMBL/GenBank/DDBJ databases">
        <title>First Annotated Genome of the Yellow-green Alga Tribonema minus.</title>
        <authorList>
            <person name="Mahan K.M."/>
        </authorList>
    </citation>
    <scope>NUCLEOTIDE SEQUENCE</scope>
    <source>
        <strain evidence="3">UTEX B ZZ1240</strain>
    </source>
</reference>
<feature type="region of interest" description="Disordered" evidence="1">
    <location>
        <begin position="488"/>
        <end position="517"/>
    </location>
</feature>
<organism evidence="3 4">
    <name type="scientific">Tribonema minus</name>
    <dbReference type="NCBI Taxonomy" id="303371"/>
    <lineage>
        <taxon>Eukaryota</taxon>
        <taxon>Sar</taxon>
        <taxon>Stramenopiles</taxon>
        <taxon>Ochrophyta</taxon>
        <taxon>PX clade</taxon>
        <taxon>Xanthophyceae</taxon>
        <taxon>Tribonematales</taxon>
        <taxon>Tribonemataceae</taxon>
        <taxon>Tribonema</taxon>
    </lineage>
</organism>
<name>A0A835Z5E6_9STRA</name>
<feature type="domain" description="DM2" evidence="2">
    <location>
        <begin position="409"/>
        <end position="490"/>
    </location>
</feature>
<feature type="compositionally biased region" description="Low complexity" evidence="1">
    <location>
        <begin position="123"/>
        <end position="156"/>
    </location>
</feature>
<feature type="compositionally biased region" description="Basic residues" evidence="1">
    <location>
        <begin position="504"/>
        <end position="517"/>
    </location>
</feature>